<comment type="function">
    <text evidence="7">Pyrophosphatase that catalyzes the hydrolysis of nucleoside triphosphates to their monophosphate derivatives, with a high preference for the non-canonical purine nucleotides XTP (xanthosine triphosphate), dITP (deoxyinosine triphosphate) and ITP. Seems to function as a house-cleaning enzyme that removes non-canonical purine nucleotides from the nucleotide pool, thus preventing their incorporation into DNA/RNA and avoiding chromosomal lesions.</text>
</comment>
<evidence type="ECO:0000256" key="4">
    <source>
        <dbReference type="ARBA" id="ARBA00022801"/>
    </source>
</evidence>
<evidence type="ECO:0000256" key="2">
    <source>
        <dbReference type="ARBA" id="ARBA00022723"/>
    </source>
</evidence>
<comment type="caution">
    <text evidence="9">The sequence shown here is derived from an EMBL/GenBank/DDBJ whole genome shotgun (WGS) entry which is preliminary data.</text>
</comment>
<gene>
    <name evidence="9" type="ORF">N7Z68_03295</name>
</gene>
<dbReference type="PANTHER" id="PTHR11067:SF9">
    <property type="entry name" value="INOSINE TRIPHOSPHATE PYROPHOSPHATASE"/>
    <property type="match status" value="1"/>
</dbReference>
<dbReference type="NCBIfam" id="NF011397">
    <property type="entry name" value="PRK14822.1"/>
    <property type="match status" value="1"/>
</dbReference>
<dbReference type="EC" id="3.6.1.66" evidence="7"/>
<dbReference type="EMBL" id="JAOTPO010000002">
    <property type="protein sequence ID" value="MDE5412397.1"/>
    <property type="molecule type" value="Genomic_DNA"/>
</dbReference>
<feature type="binding site" evidence="7">
    <location>
        <position position="71"/>
    </location>
    <ligand>
        <name>substrate</name>
    </ligand>
</feature>
<dbReference type="InterPro" id="IPR020922">
    <property type="entry name" value="dITP/XTP_pyrophosphatase"/>
</dbReference>
<name>A0ABT5VAM4_9BACI</name>
<evidence type="ECO:0000313" key="9">
    <source>
        <dbReference type="EMBL" id="MDE5412397.1"/>
    </source>
</evidence>
<keyword evidence="4 7" id="KW-0378">Hydrolase</keyword>
<keyword evidence="10" id="KW-1185">Reference proteome</keyword>
<dbReference type="PANTHER" id="PTHR11067">
    <property type="entry name" value="INOSINE TRIPHOSPHATE PYROPHOSPHATASE/HAM1 PROTEIN"/>
    <property type="match status" value="1"/>
</dbReference>
<keyword evidence="3 7" id="KW-0547">Nucleotide-binding</keyword>
<comment type="similarity">
    <text evidence="1 7 8">Belongs to the HAM1 NTPase family.</text>
</comment>
<evidence type="ECO:0000256" key="1">
    <source>
        <dbReference type="ARBA" id="ARBA00008023"/>
    </source>
</evidence>
<dbReference type="InterPro" id="IPR002637">
    <property type="entry name" value="RdgB/HAM1"/>
</dbReference>
<evidence type="ECO:0000313" key="10">
    <source>
        <dbReference type="Proteomes" id="UP001148125"/>
    </source>
</evidence>
<sequence>MKEIIVATKNKGKVKEFDAILGELGYKVTSLFDYPSLPEVDETGTTFAENAKLKAETIANALQKPVIADDSGLIVDALDGKPGIYSARYAGEEKNDAENIKKVLAEMKGIPQSERTARFHCTIALAYPDGRTECFEGNCEGKITEEPVGDYGFGYDPIMYIVEKQKTMAQLTSEEKNAISHRAKALQQLKEKWKEIS</sequence>
<evidence type="ECO:0000256" key="8">
    <source>
        <dbReference type="RuleBase" id="RU003781"/>
    </source>
</evidence>
<evidence type="ECO:0000256" key="6">
    <source>
        <dbReference type="ARBA" id="ARBA00023080"/>
    </source>
</evidence>
<reference evidence="9" key="1">
    <citation type="submission" date="2024-05" db="EMBL/GenBank/DDBJ databases">
        <title>Alkalihalobacillus sp. strain MEB203 novel alkaliphilic bacterium from Lonar Lake, India.</title>
        <authorList>
            <person name="Joshi A."/>
            <person name="Thite S."/>
            <person name="Mengade P."/>
        </authorList>
    </citation>
    <scope>NUCLEOTIDE SEQUENCE</scope>
    <source>
        <strain evidence="9">MEB 203</strain>
    </source>
</reference>
<keyword evidence="2 7" id="KW-0479">Metal-binding</keyword>
<keyword evidence="6 7" id="KW-0546">Nucleotide metabolism</keyword>
<comment type="catalytic activity">
    <reaction evidence="7">
        <text>ITP + H2O = IMP + diphosphate + H(+)</text>
        <dbReference type="Rhea" id="RHEA:29399"/>
        <dbReference type="ChEBI" id="CHEBI:15377"/>
        <dbReference type="ChEBI" id="CHEBI:15378"/>
        <dbReference type="ChEBI" id="CHEBI:33019"/>
        <dbReference type="ChEBI" id="CHEBI:58053"/>
        <dbReference type="ChEBI" id="CHEBI:61402"/>
        <dbReference type="EC" id="3.6.1.66"/>
    </reaction>
</comment>
<comment type="cofactor">
    <cofactor evidence="7">
        <name>Mg(2+)</name>
        <dbReference type="ChEBI" id="CHEBI:18420"/>
    </cofactor>
    <text evidence="7">Binds 1 Mg(2+) ion per subunit.</text>
</comment>
<evidence type="ECO:0000256" key="3">
    <source>
        <dbReference type="ARBA" id="ARBA00022741"/>
    </source>
</evidence>
<accession>A0ABT5VAM4</accession>
<dbReference type="CDD" id="cd00515">
    <property type="entry name" value="HAM1"/>
    <property type="match status" value="1"/>
</dbReference>
<comment type="subunit">
    <text evidence="7">Homodimer.</text>
</comment>
<comment type="catalytic activity">
    <reaction evidence="7">
        <text>dITP + H2O = dIMP + diphosphate + H(+)</text>
        <dbReference type="Rhea" id="RHEA:28342"/>
        <dbReference type="ChEBI" id="CHEBI:15377"/>
        <dbReference type="ChEBI" id="CHEBI:15378"/>
        <dbReference type="ChEBI" id="CHEBI:33019"/>
        <dbReference type="ChEBI" id="CHEBI:61194"/>
        <dbReference type="ChEBI" id="CHEBI:61382"/>
        <dbReference type="EC" id="3.6.1.66"/>
    </reaction>
</comment>
<proteinExistence type="inferred from homology"/>
<feature type="binding site" evidence="7">
    <location>
        <position position="70"/>
    </location>
    <ligand>
        <name>Mg(2+)</name>
        <dbReference type="ChEBI" id="CHEBI:18420"/>
    </ligand>
</feature>
<organism evidence="9 10">
    <name type="scientific">Alkalihalobacterium chitinilyticum</name>
    <dbReference type="NCBI Taxonomy" id="2980103"/>
    <lineage>
        <taxon>Bacteria</taxon>
        <taxon>Bacillati</taxon>
        <taxon>Bacillota</taxon>
        <taxon>Bacilli</taxon>
        <taxon>Bacillales</taxon>
        <taxon>Bacillaceae</taxon>
        <taxon>Alkalihalobacterium</taxon>
    </lineage>
</organism>
<feature type="binding site" evidence="7">
    <location>
        <position position="41"/>
    </location>
    <ligand>
        <name>Mg(2+)</name>
        <dbReference type="ChEBI" id="CHEBI:18420"/>
    </ligand>
</feature>
<feature type="binding site" evidence="7">
    <location>
        <begin position="8"/>
        <end position="13"/>
    </location>
    <ligand>
        <name>substrate</name>
    </ligand>
</feature>
<feature type="binding site" evidence="7">
    <location>
        <position position="176"/>
    </location>
    <ligand>
        <name>substrate</name>
    </ligand>
</feature>
<keyword evidence="5 7" id="KW-0460">Magnesium</keyword>
<feature type="active site" description="Proton acceptor" evidence="7">
    <location>
        <position position="70"/>
    </location>
</feature>
<feature type="binding site" evidence="7">
    <location>
        <begin position="153"/>
        <end position="156"/>
    </location>
    <ligand>
        <name>substrate</name>
    </ligand>
</feature>
<dbReference type="SUPFAM" id="SSF52972">
    <property type="entry name" value="ITPase-like"/>
    <property type="match status" value="1"/>
</dbReference>
<dbReference type="RefSeq" id="WP_275117030.1">
    <property type="nucleotide sequence ID" value="NZ_JAOTPO010000002.1"/>
</dbReference>
<dbReference type="HAMAP" id="MF_01405">
    <property type="entry name" value="Non_canon_purine_NTPase"/>
    <property type="match status" value="1"/>
</dbReference>
<feature type="binding site" evidence="7">
    <location>
        <begin position="181"/>
        <end position="182"/>
    </location>
    <ligand>
        <name>substrate</name>
    </ligand>
</feature>
<dbReference type="Gene3D" id="3.90.950.10">
    <property type="match status" value="1"/>
</dbReference>
<evidence type="ECO:0000256" key="5">
    <source>
        <dbReference type="ARBA" id="ARBA00022842"/>
    </source>
</evidence>
<protein>
    <recommendedName>
        <fullName evidence="7">dITP/XTP pyrophosphatase</fullName>
        <ecNumber evidence="7">3.6.1.66</ecNumber>
    </recommendedName>
    <alternativeName>
        <fullName evidence="7">Non-canonical purine NTP pyrophosphatase</fullName>
    </alternativeName>
    <alternativeName>
        <fullName evidence="7">Non-standard purine NTP pyrophosphatase</fullName>
    </alternativeName>
    <alternativeName>
        <fullName evidence="7">Nucleoside-triphosphate diphosphatase</fullName>
    </alternativeName>
    <alternativeName>
        <fullName evidence="7">Nucleoside-triphosphate pyrophosphatase</fullName>
        <shortName evidence="7">NTPase</shortName>
    </alternativeName>
</protein>
<comment type="catalytic activity">
    <reaction evidence="7">
        <text>XTP + H2O = XMP + diphosphate + H(+)</text>
        <dbReference type="Rhea" id="RHEA:28610"/>
        <dbReference type="ChEBI" id="CHEBI:15377"/>
        <dbReference type="ChEBI" id="CHEBI:15378"/>
        <dbReference type="ChEBI" id="CHEBI:33019"/>
        <dbReference type="ChEBI" id="CHEBI:57464"/>
        <dbReference type="ChEBI" id="CHEBI:61314"/>
        <dbReference type="EC" id="3.6.1.66"/>
    </reaction>
</comment>
<dbReference type="GO" id="GO:0036220">
    <property type="term" value="F:ITP diphosphatase activity"/>
    <property type="evidence" value="ECO:0007669"/>
    <property type="project" value="UniProtKB-EC"/>
</dbReference>
<dbReference type="NCBIfam" id="TIGR00042">
    <property type="entry name" value="RdgB/HAM1 family non-canonical purine NTP pyrophosphatase"/>
    <property type="match status" value="1"/>
</dbReference>
<evidence type="ECO:0000256" key="7">
    <source>
        <dbReference type="HAMAP-Rule" id="MF_01405"/>
    </source>
</evidence>
<dbReference type="Pfam" id="PF01725">
    <property type="entry name" value="Ham1p_like"/>
    <property type="match status" value="1"/>
</dbReference>
<dbReference type="InterPro" id="IPR029001">
    <property type="entry name" value="ITPase-like_fam"/>
</dbReference>
<dbReference type="Proteomes" id="UP001148125">
    <property type="component" value="Unassembled WGS sequence"/>
</dbReference>